<accession>A0A6J4P3W6</accession>
<proteinExistence type="predicted"/>
<dbReference type="InterPro" id="IPR036380">
    <property type="entry name" value="Isochorismatase-like_sf"/>
</dbReference>
<sequence length="148" mass="16090">MPTLVTTVTEKTFGGPMPGQLTEVFPDGWVDRTTMNPWEDDNVVVKIAEFGRPKLILASLWTEVCVATPALSALEAGYEAYVVVDACGGTSEEAHEAAVQHMVQAGAAPVTWLRVMLELQRDWARQETAMEVQKVAAEHAGAYGQGMR</sequence>
<protein>
    <submittedName>
        <fullName evidence="2">FIG002283: Isochorismatase family protein</fullName>
    </submittedName>
</protein>
<feature type="domain" description="Isochorismatase-like" evidence="1">
    <location>
        <begin position="20"/>
        <end position="112"/>
    </location>
</feature>
<dbReference type="InterPro" id="IPR000868">
    <property type="entry name" value="Isochorismatase-like_dom"/>
</dbReference>
<name>A0A6J4P3W6_9ACTN</name>
<dbReference type="SUPFAM" id="SSF52499">
    <property type="entry name" value="Isochorismatase-like hydrolases"/>
    <property type="match status" value="1"/>
</dbReference>
<evidence type="ECO:0000313" key="2">
    <source>
        <dbReference type="EMBL" id="CAA9405524.1"/>
    </source>
</evidence>
<dbReference type="PANTHER" id="PTHR43559">
    <property type="entry name" value="HYDROLASE YCAC-RELATED"/>
    <property type="match status" value="1"/>
</dbReference>
<dbReference type="Gene3D" id="3.40.50.850">
    <property type="entry name" value="Isochorismatase-like"/>
    <property type="match status" value="1"/>
</dbReference>
<dbReference type="PANTHER" id="PTHR43559:SF1">
    <property type="entry name" value="HYDROLASE"/>
    <property type="match status" value="1"/>
</dbReference>
<gene>
    <name evidence="2" type="ORF">AVDCRST_MAG55-911</name>
</gene>
<dbReference type="AlphaFoldDB" id="A0A6J4P3W6"/>
<dbReference type="InterPro" id="IPR053152">
    <property type="entry name" value="Hydrolase_YcaC-like"/>
</dbReference>
<organism evidence="2">
    <name type="scientific">uncultured Rubrobacteraceae bacterium</name>
    <dbReference type="NCBI Taxonomy" id="349277"/>
    <lineage>
        <taxon>Bacteria</taxon>
        <taxon>Bacillati</taxon>
        <taxon>Actinomycetota</taxon>
        <taxon>Rubrobacteria</taxon>
        <taxon>Rubrobacterales</taxon>
        <taxon>Rubrobacteraceae</taxon>
        <taxon>environmental samples</taxon>
    </lineage>
</organism>
<dbReference type="Pfam" id="PF00857">
    <property type="entry name" value="Isochorismatase"/>
    <property type="match status" value="1"/>
</dbReference>
<evidence type="ECO:0000259" key="1">
    <source>
        <dbReference type="Pfam" id="PF00857"/>
    </source>
</evidence>
<reference evidence="2" key="1">
    <citation type="submission" date="2020-02" db="EMBL/GenBank/DDBJ databases">
        <authorList>
            <person name="Meier V. D."/>
        </authorList>
    </citation>
    <scope>NUCLEOTIDE SEQUENCE</scope>
    <source>
        <strain evidence="2">AVDCRST_MAG55</strain>
    </source>
</reference>
<dbReference type="EMBL" id="CADCUZ010000037">
    <property type="protein sequence ID" value="CAA9405524.1"/>
    <property type="molecule type" value="Genomic_DNA"/>
</dbReference>